<dbReference type="PANTHER" id="PTHR35395:SF1">
    <property type="entry name" value="DUF6536 DOMAIN-CONTAINING PROTEIN"/>
    <property type="match status" value="1"/>
</dbReference>
<dbReference type="InterPro" id="IPR046623">
    <property type="entry name" value="DUF6536"/>
</dbReference>
<keyword evidence="1" id="KW-0472">Membrane</keyword>
<name>A0A6A6ZTL2_9PLEO</name>
<keyword evidence="1" id="KW-0812">Transmembrane</keyword>
<proteinExistence type="predicted"/>
<keyword evidence="4" id="KW-1185">Reference proteome</keyword>
<accession>A0A6A6ZTL2</accession>
<feature type="transmembrane region" description="Helical" evidence="1">
    <location>
        <begin position="338"/>
        <end position="362"/>
    </location>
</feature>
<keyword evidence="1" id="KW-1133">Transmembrane helix</keyword>
<dbReference type="AlphaFoldDB" id="A0A6A6ZTL2"/>
<sequence length="707" mass="79075">MFDFWPRKSNAPNDSEETTFLKSTKRKLPEKYQGWRFGVLTCTVSTCLVLLINIFLPIGALAQHGWGRDGQPILYEGKCNTVSQMSTGLHLLINAMSTTLLCASSYCMQCLSSPTRKELDRAHKKKSWLDVGVLSPRNIRSISKSRRIRWLILGLSTVPLHLFYNSIVFASTGATLYYPLLVRETLLKPDTVIEPFNSTRREAVRAISFSSPDFVEEANGTYASLEEAKRLRDIYARGGLQRLENRDCFKAYTTQFQTRGSVFLVTTNDSFSDHFLSYFSGPWVTQDWACSAGSCDESSATELGMKDFWKHPETWSFDGVRVAYCLSETPAERCRLQLSLPIAIIVVFFNAMKAICMVTILLRLGEKMNDPPVMNLGDTVASFLDRSDTCTKNMGMTSLDNLRKALNMSHRWDTRAKEVKRKRAFRFGAASRTRWILTVVLYSTILTIAIWVTQDAISTTAYWQGQRSSATATSFAIMKSIGWGKVDVRTMININTKALITNAVIANAPQLVLSWVYFSYNGLLTLLALAREWESYAQKRKGLRVSSVPCGEQRSTYFLQLPYRIAVPFMIISGFLHWIISQSFFLVSVQLYAHSAAEGWKERLDNPATRVSIGYSLLPMVVGVVVGGCLLVGILAVGFTRFETAMPVVSSCSAAISAACQPLEEDDSEAATSAVQWGVVGYFPKGLEHCGFARGAVQQPVVGRRYR</sequence>
<protein>
    <recommendedName>
        <fullName evidence="2">DUF6536 domain-containing protein</fullName>
    </recommendedName>
</protein>
<dbReference type="OrthoDB" id="5429634at2759"/>
<feature type="transmembrane region" description="Helical" evidence="1">
    <location>
        <begin position="512"/>
        <end position="530"/>
    </location>
</feature>
<feature type="domain" description="DUF6536" evidence="2">
    <location>
        <begin position="35"/>
        <end position="186"/>
    </location>
</feature>
<dbReference type="EMBL" id="MU006231">
    <property type="protein sequence ID" value="KAF2823774.1"/>
    <property type="molecule type" value="Genomic_DNA"/>
</dbReference>
<evidence type="ECO:0000313" key="4">
    <source>
        <dbReference type="Proteomes" id="UP000799424"/>
    </source>
</evidence>
<gene>
    <name evidence="3" type="ORF">CC86DRAFT_327712</name>
</gene>
<evidence type="ECO:0000256" key="1">
    <source>
        <dbReference type="SAM" id="Phobius"/>
    </source>
</evidence>
<reference evidence="3" key="1">
    <citation type="journal article" date="2020" name="Stud. Mycol.">
        <title>101 Dothideomycetes genomes: a test case for predicting lifestyles and emergence of pathogens.</title>
        <authorList>
            <person name="Haridas S."/>
            <person name="Albert R."/>
            <person name="Binder M."/>
            <person name="Bloem J."/>
            <person name="Labutti K."/>
            <person name="Salamov A."/>
            <person name="Andreopoulos B."/>
            <person name="Baker S."/>
            <person name="Barry K."/>
            <person name="Bills G."/>
            <person name="Bluhm B."/>
            <person name="Cannon C."/>
            <person name="Castanera R."/>
            <person name="Culley D."/>
            <person name="Daum C."/>
            <person name="Ezra D."/>
            <person name="Gonzalez J."/>
            <person name="Henrissat B."/>
            <person name="Kuo A."/>
            <person name="Liang C."/>
            <person name="Lipzen A."/>
            <person name="Lutzoni F."/>
            <person name="Magnuson J."/>
            <person name="Mondo S."/>
            <person name="Nolan M."/>
            <person name="Ohm R."/>
            <person name="Pangilinan J."/>
            <person name="Park H.-J."/>
            <person name="Ramirez L."/>
            <person name="Alfaro M."/>
            <person name="Sun H."/>
            <person name="Tritt A."/>
            <person name="Yoshinaga Y."/>
            <person name="Zwiers L.-H."/>
            <person name="Turgeon B."/>
            <person name="Goodwin S."/>
            <person name="Spatafora J."/>
            <person name="Crous P."/>
            <person name="Grigoriev I."/>
        </authorList>
    </citation>
    <scope>NUCLEOTIDE SEQUENCE</scope>
    <source>
        <strain evidence="3">CBS 113818</strain>
    </source>
</reference>
<feature type="transmembrane region" description="Helical" evidence="1">
    <location>
        <begin position="435"/>
        <end position="453"/>
    </location>
</feature>
<dbReference type="Pfam" id="PF20163">
    <property type="entry name" value="DUF6536"/>
    <property type="match status" value="1"/>
</dbReference>
<evidence type="ECO:0000313" key="3">
    <source>
        <dbReference type="EMBL" id="KAF2823774.1"/>
    </source>
</evidence>
<feature type="transmembrane region" description="Helical" evidence="1">
    <location>
        <begin position="35"/>
        <end position="56"/>
    </location>
</feature>
<organism evidence="3 4">
    <name type="scientific">Ophiobolus disseminans</name>
    <dbReference type="NCBI Taxonomy" id="1469910"/>
    <lineage>
        <taxon>Eukaryota</taxon>
        <taxon>Fungi</taxon>
        <taxon>Dikarya</taxon>
        <taxon>Ascomycota</taxon>
        <taxon>Pezizomycotina</taxon>
        <taxon>Dothideomycetes</taxon>
        <taxon>Pleosporomycetidae</taxon>
        <taxon>Pleosporales</taxon>
        <taxon>Pleosporineae</taxon>
        <taxon>Phaeosphaeriaceae</taxon>
        <taxon>Ophiobolus</taxon>
    </lineage>
</organism>
<feature type="transmembrane region" description="Helical" evidence="1">
    <location>
        <begin position="565"/>
        <end position="593"/>
    </location>
</feature>
<dbReference type="PANTHER" id="PTHR35395">
    <property type="entry name" value="DUF6536 DOMAIN-CONTAINING PROTEIN"/>
    <property type="match status" value="1"/>
</dbReference>
<feature type="transmembrane region" description="Helical" evidence="1">
    <location>
        <begin position="613"/>
        <end position="637"/>
    </location>
</feature>
<dbReference type="Proteomes" id="UP000799424">
    <property type="component" value="Unassembled WGS sequence"/>
</dbReference>
<evidence type="ECO:0000259" key="2">
    <source>
        <dbReference type="Pfam" id="PF20163"/>
    </source>
</evidence>
<feature type="transmembrane region" description="Helical" evidence="1">
    <location>
        <begin position="150"/>
        <end position="178"/>
    </location>
</feature>